<dbReference type="CDD" id="cd04600">
    <property type="entry name" value="CBS_pair_HPP_assoc"/>
    <property type="match status" value="1"/>
</dbReference>
<dbReference type="SMART" id="SM00116">
    <property type="entry name" value="CBS"/>
    <property type="match status" value="2"/>
</dbReference>
<organism evidence="5 6">
    <name type="scientific">Thiopseudomonas alkaliphila</name>
    <dbReference type="NCBI Taxonomy" id="1697053"/>
    <lineage>
        <taxon>Bacteria</taxon>
        <taxon>Pseudomonadati</taxon>
        <taxon>Pseudomonadota</taxon>
        <taxon>Gammaproteobacteria</taxon>
        <taxon>Pseudomonadales</taxon>
        <taxon>Pseudomonadaceae</taxon>
        <taxon>Thiopseudomonas</taxon>
    </lineage>
</organism>
<protein>
    <submittedName>
        <fullName evidence="5">HPP family protein</fullName>
    </submittedName>
</protein>
<evidence type="ECO:0000256" key="2">
    <source>
        <dbReference type="PROSITE-ProRule" id="PRU00703"/>
    </source>
</evidence>
<dbReference type="PANTHER" id="PTHR43080">
    <property type="entry name" value="CBS DOMAIN-CONTAINING PROTEIN CBSX3, MITOCHONDRIAL"/>
    <property type="match status" value="1"/>
</dbReference>
<evidence type="ECO:0000256" key="3">
    <source>
        <dbReference type="SAM" id="Phobius"/>
    </source>
</evidence>
<name>A0AAW7DUE1_9GAMM</name>
<dbReference type="Proteomes" id="UP001173465">
    <property type="component" value="Unassembled WGS sequence"/>
</dbReference>
<dbReference type="InterPro" id="IPR051257">
    <property type="entry name" value="Diverse_CBS-Domain"/>
</dbReference>
<keyword evidence="1 2" id="KW-0129">CBS domain</keyword>
<comment type="caution">
    <text evidence="5">The sequence shown here is derived from an EMBL/GenBank/DDBJ whole genome shotgun (WGS) entry which is preliminary data.</text>
</comment>
<keyword evidence="3" id="KW-1133">Transmembrane helix</keyword>
<dbReference type="Pfam" id="PF04982">
    <property type="entry name" value="TM_HPP"/>
    <property type="match status" value="1"/>
</dbReference>
<dbReference type="RefSeq" id="WP_053100721.1">
    <property type="nucleotide sequence ID" value="NZ_CP012363.1"/>
</dbReference>
<dbReference type="EMBL" id="JACANB010000006">
    <property type="protein sequence ID" value="MDM1696970.1"/>
    <property type="molecule type" value="Genomic_DNA"/>
</dbReference>
<dbReference type="AlphaFoldDB" id="A0AAW7DUE1"/>
<reference evidence="5" key="2">
    <citation type="journal article" date="2022" name="Sci. Total Environ.">
        <title>Prevalence, transmission, and molecular epidemiology of tet(X)-positive bacteria among humans, animals, and environmental niches in China: An epidemiological, and genomic-based study.</title>
        <authorList>
            <person name="Dong N."/>
            <person name="Zeng Y."/>
            <person name="Cai C."/>
            <person name="Sun C."/>
            <person name="Lu J."/>
            <person name="Liu C."/>
            <person name="Zhou H."/>
            <person name="Sun Q."/>
            <person name="Shu L."/>
            <person name="Wang H."/>
            <person name="Wang Y."/>
            <person name="Wang S."/>
            <person name="Wu C."/>
            <person name="Chan E.W."/>
            <person name="Chen G."/>
            <person name="Shen Z."/>
            <person name="Chen S."/>
            <person name="Zhang R."/>
        </authorList>
    </citation>
    <scope>NUCLEOTIDE SEQUENCE</scope>
    <source>
        <strain evidence="5">DF46-2-2</strain>
    </source>
</reference>
<evidence type="ECO:0000313" key="5">
    <source>
        <dbReference type="EMBL" id="MDM1696970.1"/>
    </source>
</evidence>
<dbReference type="SUPFAM" id="SSF54631">
    <property type="entry name" value="CBS-domain pair"/>
    <property type="match status" value="1"/>
</dbReference>
<feature type="transmembrane region" description="Helical" evidence="3">
    <location>
        <begin position="102"/>
        <end position="119"/>
    </location>
</feature>
<dbReference type="InterPro" id="IPR000644">
    <property type="entry name" value="CBS_dom"/>
</dbReference>
<dbReference type="InterPro" id="IPR058581">
    <property type="entry name" value="TM_HPP"/>
</dbReference>
<dbReference type="PANTHER" id="PTHR43080:SF29">
    <property type="entry name" value="OS02G0818000 PROTEIN"/>
    <property type="match status" value="1"/>
</dbReference>
<gene>
    <name evidence="5" type="ORF">HX099_09920</name>
</gene>
<sequence length="376" mass="41136">MPFIAWLKAFRPLHFAITPKHALRASCGALLGVSWVVAVSHWLFGADVALRLAAPIGASSVLLFVTANTPLAHPWSLIGGNLIAGSIGLICAVLIADPALRAGLSIALAILGMLCLRCLHPPSCAVALVLALSPNLVAQWGFSILWVVLCNSLLLLACALLFNNLTGQPYPKLAAPAAPDPNRSLPSWQRTQLQQQDLTQALQQLGHYVDVRIEDLVNLLQLTEQQAFKRMTQQLTAADLMSYPVLSITAESSLDQAWQLMQPQQLQALPVVQQQRVVGIITRYDLLKTLLQQPKTPKRWLSKTPKTCSVQQIMTTEVLFARPDTPILQLVKQMTEQPLHSLPIVDAEQQLVGILSQTDLIAGLYRLVLQRCHIAA</sequence>
<accession>A0AAW7DUE1</accession>
<feature type="transmembrane region" description="Helical" evidence="3">
    <location>
        <begin position="21"/>
        <end position="42"/>
    </location>
</feature>
<dbReference type="InterPro" id="IPR046342">
    <property type="entry name" value="CBS_dom_sf"/>
</dbReference>
<dbReference type="Pfam" id="PF00571">
    <property type="entry name" value="CBS"/>
    <property type="match status" value="2"/>
</dbReference>
<feature type="transmembrane region" description="Helical" evidence="3">
    <location>
        <begin position="77"/>
        <end position="96"/>
    </location>
</feature>
<evidence type="ECO:0000256" key="1">
    <source>
        <dbReference type="ARBA" id="ARBA00023122"/>
    </source>
</evidence>
<evidence type="ECO:0000259" key="4">
    <source>
        <dbReference type="PROSITE" id="PS51371"/>
    </source>
</evidence>
<dbReference type="Gene3D" id="3.10.580.10">
    <property type="entry name" value="CBS-domain"/>
    <property type="match status" value="2"/>
</dbReference>
<reference evidence="5" key="1">
    <citation type="submission" date="2020-06" db="EMBL/GenBank/DDBJ databases">
        <authorList>
            <person name="Dong N."/>
        </authorList>
    </citation>
    <scope>NUCLEOTIDE SEQUENCE</scope>
    <source>
        <strain evidence="5">DF46-2-2</strain>
    </source>
</reference>
<evidence type="ECO:0000313" key="6">
    <source>
        <dbReference type="Proteomes" id="UP001173465"/>
    </source>
</evidence>
<keyword evidence="3" id="KW-0472">Membrane</keyword>
<feature type="domain" description="CBS" evidence="4">
    <location>
        <begin position="241"/>
        <end position="298"/>
    </location>
</feature>
<keyword evidence="3" id="KW-0812">Transmembrane</keyword>
<feature type="domain" description="CBS" evidence="4">
    <location>
        <begin position="314"/>
        <end position="371"/>
    </location>
</feature>
<proteinExistence type="predicted"/>
<feature type="transmembrane region" description="Helical" evidence="3">
    <location>
        <begin position="140"/>
        <end position="162"/>
    </location>
</feature>
<dbReference type="PROSITE" id="PS51371">
    <property type="entry name" value="CBS"/>
    <property type="match status" value="2"/>
</dbReference>